<dbReference type="Pfam" id="PF00174">
    <property type="entry name" value="Oxidored_molyb"/>
    <property type="match status" value="1"/>
</dbReference>
<proteinExistence type="predicted"/>
<dbReference type="InterPro" id="IPR000572">
    <property type="entry name" value="OxRdtase_Mopterin-bd_dom"/>
</dbReference>
<dbReference type="InterPro" id="IPR036374">
    <property type="entry name" value="OxRdtase_Mopterin-bd_sf"/>
</dbReference>
<protein>
    <recommendedName>
        <fullName evidence="1">Oxidoreductase molybdopterin-binding domain-containing protein</fullName>
    </recommendedName>
</protein>
<reference evidence="2 3" key="1">
    <citation type="submission" date="2018-08" db="EMBL/GenBank/DDBJ databases">
        <title>Genomic Encyclopedia of Archaeal and Bacterial Type Strains, Phase II (KMG-II): from individual species to whole genera.</title>
        <authorList>
            <person name="Goeker M."/>
        </authorList>
    </citation>
    <scope>NUCLEOTIDE SEQUENCE [LARGE SCALE GENOMIC DNA]</scope>
    <source>
        <strain evidence="2 3">DSM 582</strain>
    </source>
</reference>
<dbReference type="InterPro" id="IPR006311">
    <property type="entry name" value="TAT_signal"/>
</dbReference>
<dbReference type="Gene3D" id="3.90.420.10">
    <property type="entry name" value="Oxidoreductase, molybdopterin-binding domain"/>
    <property type="match status" value="1"/>
</dbReference>
<dbReference type="SUPFAM" id="SSF56524">
    <property type="entry name" value="Oxidoreductase molybdopterin-binding domain"/>
    <property type="match status" value="1"/>
</dbReference>
<feature type="domain" description="Oxidoreductase molybdopterin-binding" evidence="1">
    <location>
        <begin position="67"/>
        <end position="149"/>
    </location>
</feature>
<gene>
    <name evidence="2" type="ORF">ATH84_104011</name>
</gene>
<dbReference type="PROSITE" id="PS51318">
    <property type="entry name" value="TAT"/>
    <property type="match status" value="1"/>
</dbReference>
<evidence type="ECO:0000313" key="2">
    <source>
        <dbReference type="EMBL" id="REG34047.1"/>
    </source>
</evidence>
<accession>A0AAQ0HEC8</accession>
<dbReference type="RefSeq" id="WP_036759450.1">
    <property type="nucleotide sequence ID" value="NZ_CP035286.1"/>
</dbReference>
<organism evidence="2 3">
    <name type="scientific">Paracoccus versutus</name>
    <name type="common">Thiobacillus versutus</name>
    <dbReference type="NCBI Taxonomy" id="34007"/>
    <lineage>
        <taxon>Bacteria</taxon>
        <taxon>Pseudomonadati</taxon>
        <taxon>Pseudomonadota</taxon>
        <taxon>Alphaproteobacteria</taxon>
        <taxon>Rhodobacterales</taxon>
        <taxon>Paracoccaceae</taxon>
        <taxon>Paracoccus</taxon>
    </lineage>
</organism>
<keyword evidence="3" id="KW-1185">Reference proteome</keyword>
<sequence>MRRAMKTVLSRRDLVLFGSMAALAAVLPAPRLFARPAGAMLTITEPSGRVRQLEAEDIAALPWQQLITQTPWTDGKQQFRGPFLRDVLTSGGMTRSELAGRKLLMKALNDYGIVLPADDAWDYEPVLAREMNGKPMRVRDKGPLWLVYPRDQRPDLQLAVMDERWIWQLFEITIL</sequence>
<name>A0AAQ0HEC8_PARVE</name>
<evidence type="ECO:0000259" key="1">
    <source>
        <dbReference type="Pfam" id="PF00174"/>
    </source>
</evidence>
<evidence type="ECO:0000313" key="3">
    <source>
        <dbReference type="Proteomes" id="UP000256794"/>
    </source>
</evidence>
<comment type="caution">
    <text evidence="2">The sequence shown here is derived from an EMBL/GenBank/DDBJ whole genome shotgun (WGS) entry which is preliminary data.</text>
</comment>
<dbReference type="EMBL" id="QUMX01000040">
    <property type="protein sequence ID" value="REG34047.1"/>
    <property type="molecule type" value="Genomic_DNA"/>
</dbReference>
<dbReference type="Proteomes" id="UP000256794">
    <property type="component" value="Unassembled WGS sequence"/>
</dbReference>
<dbReference type="AlphaFoldDB" id="A0AAQ0HEC8"/>